<dbReference type="GO" id="GO:0070131">
    <property type="term" value="P:positive regulation of mitochondrial translation"/>
    <property type="evidence" value="ECO:0007669"/>
    <property type="project" value="EnsemblFungi"/>
</dbReference>
<organism evidence="4 5">
    <name type="scientific">Nadsonia fulvescens var. elongata DSM 6958</name>
    <dbReference type="NCBI Taxonomy" id="857566"/>
    <lineage>
        <taxon>Eukaryota</taxon>
        <taxon>Fungi</taxon>
        <taxon>Dikarya</taxon>
        <taxon>Ascomycota</taxon>
        <taxon>Saccharomycotina</taxon>
        <taxon>Dipodascomycetes</taxon>
        <taxon>Dipodascales</taxon>
        <taxon>Dipodascales incertae sedis</taxon>
        <taxon>Nadsonia</taxon>
    </lineage>
</organism>
<dbReference type="GO" id="GO:0061671">
    <property type="term" value="C:Cbp3p-Cbp6 complex"/>
    <property type="evidence" value="ECO:0007669"/>
    <property type="project" value="EnsemblFungi"/>
</dbReference>
<protein>
    <recommendedName>
        <fullName evidence="3">Ubiquinol-cytochrome c chaperone domain-containing protein</fullName>
    </recommendedName>
</protein>
<proteinExistence type="inferred from homology"/>
<dbReference type="GO" id="GO:0003729">
    <property type="term" value="F:mRNA binding"/>
    <property type="evidence" value="ECO:0007669"/>
    <property type="project" value="EnsemblFungi"/>
</dbReference>
<dbReference type="Pfam" id="PF03981">
    <property type="entry name" value="Ubiq_cyt_C_chap"/>
    <property type="match status" value="1"/>
</dbReference>
<dbReference type="GO" id="GO:0043022">
    <property type="term" value="F:ribosome binding"/>
    <property type="evidence" value="ECO:0007669"/>
    <property type="project" value="EnsemblFungi"/>
</dbReference>
<dbReference type="Proteomes" id="UP000095009">
    <property type="component" value="Unassembled WGS sequence"/>
</dbReference>
<dbReference type="EMBL" id="KV454407">
    <property type="protein sequence ID" value="ODQ67235.1"/>
    <property type="molecule type" value="Genomic_DNA"/>
</dbReference>
<dbReference type="InterPro" id="IPR021150">
    <property type="entry name" value="Ubiq_cyt_c_chap"/>
</dbReference>
<reference evidence="4 5" key="1">
    <citation type="journal article" date="2016" name="Proc. Natl. Acad. Sci. U.S.A.">
        <title>Comparative genomics of biotechnologically important yeasts.</title>
        <authorList>
            <person name="Riley R."/>
            <person name="Haridas S."/>
            <person name="Wolfe K.H."/>
            <person name="Lopes M.R."/>
            <person name="Hittinger C.T."/>
            <person name="Goeker M."/>
            <person name="Salamov A.A."/>
            <person name="Wisecaver J.H."/>
            <person name="Long T.M."/>
            <person name="Calvey C.H."/>
            <person name="Aerts A.L."/>
            <person name="Barry K.W."/>
            <person name="Choi C."/>
            <person name="Clum A."/>
            <person name="Coughlan A.Y."/>
            <person name="Deshpande S."/>
            <person name="Douglass A.P."/>
            <person name="Hanson S.J."/>
            <person name="Klenk H.-P."/>
            <person name="LaButti K.M."/>
            <person name="Lapidus A."/>
            <person name="Lindquist E.A."/>
            <person name="Lipzen A.M."/>
            <person name="Meier-Kolthoff J.P."/>
            <person name="Ohm R.A."/>
            <person name="Otillar R.P."/>
            <person name="Pangilinan J.L."/>
            <person name="Peng Y."/>
            <person name="Rokas A."/>
            <person name="Rosa C.A."/>
            <person name="Scheuner C."/>
            <person name="Sibirny A.A."/>
            <person name="Slot J.C."/>
            <person name="Stielow J.B."/>
            <person name="Sun H."/>
            <person name="Kurtzman C.P."/>
            <person name="Blackwell M."/>
            <person name="Grigoriev I.V."/>
            <person name="Jeffries T.W."/>
        </authorList>
    </citation>
    <scope>NUCLEOTIDE SEQUENCE [LARGE SCALE GENOMIC DNA]</scope>
    <source>
        <strain evidence="4 5">DSM 6958</strain>
    </source>
</reference>
<dbReference type="GO" id="GO:0031966">
    <property type="term" value="C:mitochondrial membrane"/>
    <property type="evidence" value="ECO:0007669"/>
    <property type="project" value="EnsemblFungi"/>
</dbReference>
<evidence type="ECO:0000259" key="3">
    <source>
        <dbReference type="Pfam" id="PF03981"/>
    </source>
</evidence>
<dbReference type="PANTHER" id="PTHR12184">
    <property type="entry name" value="UBIQUINOL-CYTOCHROME C REDUCTASE COMPLEX ASSEMBLY FACTOR 1 FAMILY MEMBER"/>
    <property type="match status" value="1"/>
</dbReference>
<dbReference type="GO" id="GO:0005761">
    <property type="term" value="C:mitochondrial ribosome"/>
    <property type="evidence" value="ECO:0007669"/>
    <property type="project" value="EnsemblFungi"/>
</dbReference>
<dbReference type="GO" id="GO:0050821">
    <property type="term" value="P:protein stabilization"/>
    <property type="evidence" value="ECO:0007669"/>
    <property type="project" value="EnsemblFungi"/>
</dbReference>
<keyword evidence="5" id="KW-1185">Reference proteome</keyword>
<dbReference type="PANTHER" id="PTHR12184:SF1">
    <property type="entry name" value="UBIQUINOL-CYTOCHROME-C REDUCTASE COMPLEX ASSEMBLY FACTOR 1"/>
    <property type="match status" value="1"/>
</dbReference>
<dbReference type="GO" id="GO:0034551">
    <property type="term" value="P:mitochondrial respiratory chain complex III assembly"/>
    <property type="evidence" value="ECO:0007669"/>
    <property type="project" value="EnsemblFungi"/>
</dbReference>
<dbReference type="AlphaFoldDB" id="A0A1E3PP74"/>
<dbReference type="InterPro" id="IPR007129">
    <property type="entry name" value="Ubiqinol_cyt_c_chaperone_CPB3"/>
</dbReference>
<evidence type="ECO:0000313" key="5">
    <source>
        <dbReference type="Proteomes" id="UP000095009"/>
    </source>
</evidence>
<evidence type="ECO:0000256" key="1">
    <source>
        <dbReference type="ARBA" id="ARBA00006407"/>
    </source>
</evidence>
<feature type="domain" description="Ubiquinol-cytochrome c chaperone" evidence="3">
    <location>
        <begin position="120"/>
        <end position="263"/>
    </location>
</feature>
<comment type="similarity">
    <text evidence="1">Belongs to the CBP3 family.</text>
</comment>
<evidence type="ECO:0000256" key="2">
    <source>
        <dbReference type="SAM" id="MobiDB-lite"/>
    </source>
</evidence>
<gene>
    <name evidence="4" type="ORF">NADFUDRAFT_81785</name>
</gene>
<accession>A0A1E3PP74</accession>
<feature type="region of interest" description="Disordered" evidence="2">
    <location>
        <begin position="284"/>
        <end position="306"/>
    </location>
</feature>
<sequence>MIMRITQPRLASGLSIALGGRQTALLRASPILTVAGRCTYSTEKTPEHESLSTLKSTAKPGKMATWRKNLADGMVSVFNLDMDRVRAGPVGGATYYRLCADQGLQFKDSPLSDTAKFYYETLGLPKTFNQWFQIVALHEWMLFVRLRAMPAKYGKLYQQKLVDRTFLDMELRLKNEMNINSTSIIDKYLKDFNLQLRGCVVAYDEGFYSDDATLAAALWRNLFNGDKNIDIVHLETMVRYVRTQLYVFDNMSDREIGMGAATFVKPWAEHSPLTKEEIEKRKQEIIASRKPDSELQPHEKSSFSDI</sequence>
<dbReference type="STRING" id="857566.A0A1E3PP74"/>
<evidence type="ECO:0000313" key="4">
    <source>
        <dbReference type="EMBL" id="ODQ67235.1"/>
    </source>
</evidence>
<dbReference type="OrthoDB" id="10253878at2759"/>
<name>A0A1E3PP74_9ASCO</name>